<dbReference type="InterPro" id="IPR035093">
    <property type="entry name" value="RelE/ParE_toxin_dom_sf"/>
</dbReference>
<dbReference type="Proteomes" id="UP000475582">
    <property type="component" value="Unassembled WGS sequence"/>
</dbReference>
<dbReference type="EMBL" id="WNKY01000020">
    <property type="protein sequence ID" value="MTV39460.1"/>
    <property type="molecule type" value="Genomic_DNA"/>
</dbReference>
<evidence type="ECO:0000313" key="2">
    <source>
        <dbReference type="Proteomes" id="UP000475582"/>
    </source>
</evidence>
<proteinExistence type="predicted"/>
<protein>
    <submittedName>
        <fullName evidence="1">Uncharacterized protein</fullName>
    </submittedName>
</protein>
<organism evidence="1 2">
    <name type="scientific">Duganella radicis</name>
    <dbReference type="NCBI Taxonomy" id="551988"/>
    <lineage>
        <taxon>Bacteria</taxon>
        <taxon>Pseudomonadati</taxon>
        <taxon>Pseudomonadota</taxon>
        <taxon>Betaproteobacteria</taxon>
        <taxon>Burkholderiales</taxon>
        <taxon>Oxalobacteraceae</taxon>
        <taxon>Telluria group</taxon>
        <taxon>Duganella</taxon>
    </lineage>
</organism>
<dbReference type="AlphaFoldDB" id="A0A6L6PK66"/>
<evidence type="ECO:0000313" key="1">
    <source>
        <dbReference type="EMBL" id="MTV39460.1"/>
    </source>
</evidence>
<keyword evidence="2" id="KW-1185">Reference proteome</keyword>
<reference evidence="1 2" key="1">
    <citation type="submission" date="2019-11" db="EMBL/GenBank/DDBJ databases">
        <title>Type strains purchased from KCTC, JCM and DSMZ.</title>
        <authorList>
            <person name="Lu H."/>
        </authorList>
    </citation>
    <scope>NUCLEOTIDE SEQUENCE [LARGE SCALE GENOMIC DNA]</scope>
    <source>
        <strain evidence="1 2">KCTC 22382</strain>
    </source>
</reference>
<accession>A0A6L6PK66</accession>
<dbReference type="Gene3D" id="3.30.2310.20">
    <property type="entry name" value="RelE-like"/>
    <property type="match status" value="1"/>
</dbReference>
<name>A0A6L6PK66_9BURK</name>
<gene>
    <name evidence="1" type="ORF">GM676_17985</name>
</gene>
<sequence length="69" mass="8075">MSSSRRAILMRNLQFTNRGWQDYLEWQSRDKKMLNRASIIIRSPRYFSCLSGLPLSITSRQSPLKLALS</sequence>
<dbReference type="OrthoDB" id="9801102at2"/>
<comment type="caution">
    <text evidence="1">The sequence shown here is derived from an EMBL/GenBank/DDBJ whole genome shotgun (WGS) entry which is preliminary data.</text>
</comment>